<dbReference type="AlphaFoldDB" id="A0A226X756"/>
<dbReference type="EMBL" id="MTHB01000048">
    <property type="protein sequence ID" value="OXC78969.1"/>
    <property type="molecule type" value="Genomic_DNA"/>
</dbReference>
<organism evidence="1 2">
    <name type="scientific">Caballeronia sordidicola</name>
    <name type="common">Burkholderia sordidicola</name>
    <dbReference type="NCBI Taxonomy" id="196367"/>
    <lineage>
        <taxon>Bacteria</taxon>
        <taxon>Pseudomonadati</taxon>
        <taxon>Pseudomonadota</taxon>
        <taxon>Betaproteobacteria</taxon>
        <taxon>Burkholderiales</taxon>
        <taxon>Burkholderiaceae</taxon>
        <taxon>Caballeronia</taxon>
    </lineage>
</organism>
<comment type="caution">
    <text evidence="1">The sequence shown here is derived from an EMBL/GenBank/DDBJ whole genome shotgun (WGS) entry which is preliminary data.</text>
</comment>
<proteinExistence type="predicted"/>
<accession>A0A226X756</accession>
<reference evidence="2" key="1">
    <citation type="submission" date="2017-01" db="EMBL/GenBank/DDBJ databases">
        <title>Genome Analysis of Deinococcus marmoris KOPRI26562.</title>
        <authorList>
            <person name="Kim J.H."/>
            <person name="Oh H.-M."/>
        </authorList>
    </citation>
    <scope>NUCLEOTIDE SEQUENCE [LARGE SCALE GENOMIC DNA]</scope>
    <source>
        <strain evidence="2">PAMC 26633</strain>
    </source>
</reference>
<protein>
    <submittedName>
        <fullName evidence="1">Uncharacterized protein</fullName>
    </submittedName>
</protein>
<gene>
    <name evidence="1" type="ORF">BSU04_09130</name>
</gene>
<evidence type="ECO:0000313" key="1">
    <source>
        <dbReference type="EMBL" id="OXC78969.1"/>
    </source>
</evidence>
<sequence length="40" mass="4684">MYERPFVCVRAISQRIELAFIQSFQSRCKYQSKAASEAIK</sequence>
<name>A0A226X756_CABSO</name>
<dbReference type="Proteomes" id="UP000214720">
    <property type="component" value="Unassembled WGS sequence"/>
</dbReference>
<evidence type="ECO:0000313" key="2">
    <source>
        <dbReference type="Proteomes" id="UP000214720"/>
    </source>
</evidence>